<dbReference type="PANTHER" id="PTHR37296:SF1">
    <property type="entry name" value="CONSERVED VIRULENCE FACTOR B"/>
    <property type="match status" value="1"/>
</dbReference>
<accession>A0A9X1VKG4</accession>
<dbReference type="EMBL" id="JAKQYM010000001">
    <property type="protein sequence ID" value="MCI2227792.1"/>
    <property type="molecule type" value="Genomic_DNA"/>
</dbReference>
<evidence type="ECO:0000259" key="2">
    <source>
        <dbReference type="SMART" id="SM00316"/>
    </source>
</evidence>
<gene>
    <name evidence="3" type="ORF">MC378_01350</name>
</gene>
<dbReference type="InterPro" id="IPR012340">
    <property type="entry name" value="NA-bd_OB-fold"/>
</dbReference>
<dbReference type="InterPro" id="IPR003029">
    <property type="entry name" value="S1_domain"/>
</dbReference>
<evidence type="ECO:0000313" key="4">
    <source>
        <dbReference type="Proteomes" id="UP001139369"/>
    </source>
</evidence>
<evidence type="ECO:0000313" key="3">
    <source>
        <dbReference type="EMBL" id="MCI2227792.1"/>
    </source>
</evidence>
<name>A0A9X1VKG4_9FLAO</name>
<dbReference type="InterPro" id="IPR014464">
    <property type="entry name" value="CvfB_fam"/>
</dbReference>
<organism evidence="3 4">
    <name type="scientific">Polaribacter marinus</name>
    <dbReference type="NCBI Taxonomy" id="2916838"/>
    <lineage>
        <taxon>Bacteria</taxon>
        <taxon>Pseudomonadati</taxon>
        <taxon>Bacteroidota</taxon>
        <taxon>Flavobacteriia</taxon>
        <taxon>Flavobacteriales</taxon>
        <taxon>Flavobacteriaceae</taxon>
    </lineage>
</organism>
<proteinExistence type="predicted"/>
<dbReference type="RefSeq" id="WP_242176913.1">
    <property type="nucleotide sequence ID" value="NZ_JAKQYM010000001.1"/>
</dbReference>
<dbReference type="InterPro" id="IPR036388">
    <property type="entry name" value="WH-like_DNA-bd_sf"/>
</dbReference>
<comment type="caution">
    <text evidence="3">The sequence shown here is derived from an EMBL/GenBank/DDBJ whole genome shotgun (WGS) entry which is preliminary data.</text>
</comment>
<dbReference type="Gene3D" id="2.40.50.140">
    <property type="entry name" value="Nucleic acid-binding proteins"/>
    <property type="match status" value="1"/>
</dbReference>
<dbReference type="InterPro" id="IPR040764">
    <property type="entry name" value="CvfB_WH"/>
</dbReference>
<dbReference type="PANTHER" id="PTHR37296">
    <property type="entry name" value="CONSERVED VIRULENCE FACTOR B"/>
    <property type="match status" value="1"/>
</dbReference>
<sequence length="163" mass="19004">MDSQEDLYDEEENLQDDENNSEEVEMYLKEGDKVNLVIETETGLGYTVLINEEFDGLLFRSEVFQELEENMEVTGYIKQIREDGKIDVSLRPQGFRNVIDSDVEKVLTKLKNSREGFLLLTDKSSPDSIRFHMKMSKKAFKKAVGNLYRQKLILIKEDRIELV</sequence>
<protein>
    <submittedName>
        <fullName evidence="3">DNA-binding protein</fullName>
    </submittedName>
</protein>
<dbReference type="Pfam" id="PF17783">
    <property type="entry name" value="WHD_CvfB"/>
    <property type="match status" value="1"/>
</dbReference>
<dbReference type="Proteomes" id="UP001139369">
    <property type="component" value="Unassembled WGS sequence"/>
</dbReference>
<dbReference type="AlphaFoldDB" id="A0A9X1VKG4"/>
<dbReference type="SMART" id="SM00316">
    <property type="entry name" value="S1"/>
    <property type="match status" value="1"/>
</dbReference>
<dbReference type="GO" id="GO:0003677">
    <property type="term" value="F:DNA binding"/>
    <property type="evidence" value="ECO:0007669"/>
    <property type="project" value="UniProtKB-KW"/>
</dbReference>
<evidence type="ECO:0000256" key="1">
    <source>
        <dbReference type="SAM" id="MobiDB-lite"/>
    </source>
</evidence>
<keyword evidence="3" id="KW-0238">DNA-binding</keyword>
<keyword evidence="4" id="KW-1185">Reference proteome</keyword>
<dbReference type="Gene3D" id="1.10.10.10">
    <property type="entry name" value="Winged helix-like DNA-binding domain superfamily/Winged helix DNA-binding domain"/>
    <property type="match status" value="1"/>
</dbReference>
<feature type="region of interest" description="Disordered" evidence="1">
    <location>
        <begin position="1"/>
        <end position="22"/>
    </location>
</feature>
<reference evidence="3" key="1">
    <citation type="submission" date="2022-02" db="EMBL/GenBank/DDBJ databases">
        <title>Polaribacter sp. MSW13, isolated from seawater.</title>
        <authorList>
            <person name="Kristyanto S."/>
            <person name="Jung J."/>
            <person name="Jeon C.O."/>
        </authorList>
    </citation>
    <scope>NUCLEOTIDE SEQUENCE</scope>
    <source>
        <strain evidence="3">MSW13</strain>
    </source>
</reference>
<feature type="domain" description="S1 motif" evidence="2">
    <location>
        <begin position="29"/>
        <end position="91"/>
    </location>
</feature>